<feature type="region of interest" description="Disordered" evidence="1">
    <location>
        <begin position="1"/>
        <end position="20"/>
    </location>
</feature>
<name>A0A6V7LQH2_9HYME</name>
<gene>
    <name evidence="2" type="ORF">BBRV_LOCUS111091</name>
</gene>
<proteinExistence type="predicted"/>
<dbReference type="AlphaFoldDB" id="A0A6V7LQH2"/>
<dbReference type="PANTHER" id="PTHR33053:SF9">
    <property type="entry name" value="AGAP000105-PA"/>
    <property type="match status" value="1"/>
</dbReference>
<dbReference type="PANTHER" id="PTHR33053">
    <property type="entry name" value="PROTEIN, PUTATIVE-RELATED"/>
    <property type="match status" value="1"/>
</dbReference>
<sequence length="636" mass="73157">MNNINASDNGDDADNSQEWNDQNAENSFNFENEETNYCQNNESFRDQIHQWVVDNIGNLPMTSVTSLLGILRKAGHSEFPKLAHTLLGYKHAIKSKPMLSSKNGIGRYIYLGILNGLLNRLTAGAYRDNKIEVFVHIDGAALYNNTRGQVWPIVMTMYHKEYTCVPFSIALFYGNSKPKNVDEFLKDFVEEAIDLTVNGITVLEKHYQFKILGIIADGPARAFIKCIKGPTGYFACERCTVPGVTENKRRVYPENHWPKRTKESFTSRVDKQHQPRPHLTPIIQIPGLDPIHDFPQEVMHLFLNLVKNLMGKWIDAGSKYKLRNEQLTTFKTLMADLTKYIPKEFQRKEFDIEEYKHWKATQCSFLLLYAGPIVLQFVLPRDEYDHFLLVSVAYRLLCSSNMAVDCADEAERYLCKFVALMPTFYGLDSQVLHIHSNIHTADDVKYFQAPLSHYSAFWGENFIGRFKSLITGRAKPLQQIVNKISIQEQSRKPLILRKKSISDCILKRKREICRHEHRTLLRVHSVKYEDMTLTDCPPNNIVTLHDGRIIFINRIYVNEESAVDVQEVGDLIIKGFPDRGQLDSFTRPCPSAHVGITQVKSFKTSAEFFNVKDIKNKSVFMKINDRNYSVSLLHTV</sequence>
<organism evidence="2">
    <name type="scientific">Bracon brevicornis</name>
    <dbReference type="NCBI Taxonomy" id="1563983"/>
    <lineage>
        <taxon>Eukaryota</taxon>
        <taxon>Metazoa</taxon>
        <taxon>Ecdysozoa</taxon>
        <taxon>Arthropoda</taxon>
        <taxon>Hexapoda</taxon>
        <taxon>Insecta</taxon>
        <taxon>Pterygota</taxon>
        <taxon>Neoptera</taxon>
        <taxon>Endopterygota</taxon>
        <taxon>Hymenoptera</taxon>
        <taxon>Apocrita</taxon>
        <taxon>Ichneumonoidea</taxon>
        <taxon>Braconidae</taxon>
        <taxon>Braconinae</taxon>
        <taxon>Bracon</taxon>
    </lineage>
</organism>
<evidence type="ECO:0000313" key="2">
    <source>
        <dbReference type="EMBL" id="CAD1577676.1"/>
    </source>
</evidence>
<evidence type="ECO:0008006" key="3">
    <source>
        <dbReference type="Google" id="ProtNLM"/>
    </source>
</evidence>
<accession>A0A6V7LQH2</accession>
<evidence type="ECO:0000256" key="1">
    <source>
        <dbReference type="SAM" id="MobiDB-lite"/>
    </source>
</evidence>
<dbReference type="EMBL" id="CADCXW020000344">
    <property type="protein sequence ID" value="CAD1577676.1"/>
    <property type="molecule type" value="Genomic_DNA"/>
</dbReference>
<reference evidence="2" key="1">
    <citation type="submission" date="2020-07" db="EMBL/GenBank/DDBJ databases">
        <authorList>
            <person name="Ferguson B K."/>
        </authorList>
    </citation>
    <scope>NUCLEOTIDE SEQUENCE</scope>
    <source>
        <strain evidence="2">L06</strain>
    </source>
</reference>
<protein>
    <recommendedName>
        <fullName evidence="3">Transposase domain-containing protein</fullName>
    </recommendedName>
</protein>